<gene>
    <name evidence="3" type="ORF">MAR_027020</name>
</gene>
<feature type="domain" description="Helitron helicase-like" evidence="2">
    <location>
        <begin position="27"/>
        <end position="83"/>
    </location>
</feature>
<keyword evidence="4" id="KW-1185">Reference proteome</keyword>
<protein>
    <recommendedName>
        <fullName evidence="2">Helitron helicase-like domain-containing protein</fullName>
    </recommendedName>
</protein>
<dbReference type="Proteomes" id="UP001164746">
    <property type="component" value="Chromosome 8"/>
</dbReference>
<evidence type="ECO:0000313" key="3">
    <source>
        <dbReference type="EMBL" id="WAR12840.1"/>
    </source>
</evidence>
<evidence type="ECO:0000259" key="2">
    <source>
        <dbReference type="Pfam" id="PF14214"/>
    </source>
</evidence>
<evidence type="ECO:0000313" key="4">
    <source>
        <dbReference type="Proteomes" id="UP001164746"/>
    </source>
</evidence>
<organism evidence="3 4">
    <name type="scientific">Mya arenaria</name>
    <name type="common">Soft-shell clam</name>
    <dbReference type="NCBI Taxonomy" id="6604"/>
    <lineage>
        <taxon>Eukaryota</taxon>
        <taxon>Metazoa</taxon>
        <taxon>Spiralia</taxon>
        <taxon>Lophotrochozoa</taxon>
        <taxon>Mollusca</taxon>
        <taxon>Bivalvia</taxon>
        <taxon>Autobranchia</taxon>
        <taxon>Heteroconchia</taxon>
        <taxon>Euheterodonta</taxon>
        <taxon>Imparidentia</taxon>
        <taxon>Neoheterodontei</taxon>
        <taxon>Myida</taxon>
        <taxon>Myoidea</taxon>
        <taxon>Myidae</taxon>
        <taxon>Mya</taxon>
    </lineage>
</organism>
<feature type="compositionally biased region" description="Gly residues" evidence="1">
    <location>
        <begin position="1"/>
        <end position="10"/>
    </location>
</feature>
<name>A0ABY7ESK5_MYAAR</name>
<dbReference type="PANTHER" id="PTHR47642">
    <property type="entry name" value="ATP-DEPENDENT DNA HELICASE"/>
    <property type="match status" value="1"/>
</dbReference>
<dbReference type="InterPro" id="IPR051055">
    <property type="entry name" value="PIF1_helicase"/>
</dbReference>
<dbReference type="EMBL" id="CP111019">
    <property type="protein sequence ID" value="WAR12840.1"/>
    <property type="molecule type" value="Genomic_DNA"/>
</dbReference>
<sequence>MSKGSSGDGHGQSTTAGDVRARNTNPDILQNSYMFMKNIRGTVVYFRNALYDLLAMFRCLGPPTLFMTLSADDLHWPELGMLLVAKLQTHSHSNYCMKSSKPPCRFGFPKRLCQHTVLLSHIVAVKNKGKFYDTYRPSDSLLINAYNPEILRHWRANMDIQLINDANGAAYYVCHYLCKSEPEELKCALANLINTVFKQNPDMTAFQYLWNVSLCVLKNRRVSAQEAAFRLSNLCLIKVLELFLNTRPKERRFKMLKPAAEINAMSDNDTISS</sequence>
<evidence type="ECO:0000256" key="1">
    <source>
        <dbReference type="SAM" id="MobiDB-lite"/>
    </source>
</evidence>
<feature type="region of interest" description="Disordered" evidence="1">
    <location>
        <begin position="1"/>
        <end position="23"/>
    </location>
</feature>
<dbReference type="PANTHER" id="PTHR47642:SF3">
    <property type="entry name" value="ATP-DEPENDENT DNA HELICASE"/>
    <property type="match status" value="1"/>
</dbReference>
<feature type="compositionally biased region" description="Polar residues" evidence="1">
    <location>
        <begin position="11"/>
        <end position="23"/>
    </location>
</feature>
<reference evidence="3" key="1">
    <citation type="submission" date="2022-11" db="EMBL/GenBank/DDBJ databases">
        <title>Centuries of genome instability and evolution in soft-shell clam transmissible cancer (bioRxiv).</title>
        <authorList>
            <person name="Hart S.F.M."/>
            <person name="Yonemitsu M.A."/>
            <person name="Giersch R.M."/>
            <person name="Beal B.F."/>
            <person name="Arriagada G."/>
            <person name="Davis B.W."/>
            <person name="Ostrander E.A."/>
            <person name="Goff S.P."/>
            <person name="Metzger M.J."/>
        </authorList>
    </citation>
    <scope>NUCLEOTIDE SEQUENCE</scope>
    <source>
        <strain evidence="3">MELC-2E11</strain>
        <tissue evidence="3">Siphon/mantle</tissue>
    </source>
</reference>
<proteinExistence type="predicted"/>
<accession>A0ABY7ESK5</accession>
<dbReference type="InterPro" id="IPR025476">
    <property type="entry name" value="Helitron_helicase-like"/>
</dbReference>
<dbReference type="Pfam" id="PF14214">
    <property type="entry name" value="Helitron_like_N"/>
    <property type="match status" value="1"/>
</dbReference>